<dbReference type="PANTHER" id="PTHR43811:SF19">
    <property type="entry name" value="39 KDA FK506-BINDING NUCLEAR PROTEIN"/>
    <property type="match status" value="1"/>
</dbReference>
<evidence type="ECO:0000256" key="6">
    <source>
        <dbReference type="PROSITE-ProRule" id="PRU00277"/>
    </source>
</evidence>
<keyword evidence="4 6" id="KW-0697">Rotamase</keyword>
<dbReference type="PROSITE" id="PS50059">
    <property type="entry name" value="FKBP_PPIASE"/>
    <property type="match status" value="1"/>
</dbReference>
<keyword evidence="10" id="KW-1185">Reference proteome</keyword>
<comment type="catalytic activity">
    <reaction evidence="1 6">
        <text>[protein]-peptidylproline (omega=180) = [protein]-peptidylproline (omega=0)</text>
        <dbReference type="Rhea" id="RHEA:16237"/>
        <dbReference type="Rhea" id="RHEA-COMP:10747"/>
        <dbReference type="Rhea" id="RHEA-COMP:10748"/>
        <dbReference type="ChEBI" id="CHEBI:83833"/>
        <dbReference type="ChEBI" id="CHEBI:83834"/>
        <dbReference type="EC" id="5.2.1.8"/>
    </reaction>
</comment>
<dbReference type="Proteomes" id="UP000218399">
    <property type="component" value="Unassembled WGS sequence"/>
</dbReference>
<evidence type="ECO:0000256" key="2">
    <source>
        <dbReference type="ARBA" id="ARBA00006577"/>
    </source>
</evidence>
<accession>A0A2A2EHN5</accession>
<gene>
    <name evidence="9" type="ORF">B1526_0324</name>
</gene>
<dbReference type="EMBL" id="MVOH01000005">
    <property type="protein sequence ID" value="PAU68573.1"/>
    <property type="molecule type" value="Genomic_DNA"/>
</dbReference>
<protein>
    <recommendedName>
        <fullName evidence="3 6">peptidylprolyl isomerase</fullName>
        <ecNumber evidence="3 6">5.2.1.8</ecNumber>
    </recommendedName>
</protein>
<evidence type="ECO:0000259" key="8">
    <source>
        <dbReference type="PROSITE" id="PS50059"/>
    </source>
</evidence>
<comment type="similarity">
    <text evidence="2">Belongs to the FKBP-type PPIase family.</text>
</comment>
<evidence type="ECO:0000256" key="7">
    <source>
        <dbReference type="SAM" id="SignalP"/>
    </source>
</evidence>
<evidence type="ECO:0000313" key="10">
    <source>
        <dbReference type="Proteomes" id="UP000218399"/>
    </source>
</evidence>
<feature type="chain" id="PRO_5038698755" description="peptidylprolyl isomerase" evidence="7">
    <location>
        <begin position="25"/>
        <end position="330"/>
    </location>
</feature>
<evidence type="ECO:0000256" key="5">
    <source>
        <dbReference type="ARBA" id="ARBA00023235"/>
    </source>
</evidence>
<evidence type="ECO:0000256" key="1">
    <source>
        <dbReference type="ARBA" id="ARBA00000971"/>
    </source>
</evidence>
<organism evidence="9 10">
    <name type="scientific">Bifidobacterium criceti</name>
    <dbReference type="NCBI Taxonomy" id="1960969"/>
    <lineage>
        <taxon>Bacteria</taxon>
        <taxon>Bacillati</taxon>
        <taxon>Actinomycetota</taxon>
        <taxon>Actinomycetes</taxon>
        <taxon>Bifidobacteriales</taxon>
        <taxon>Bifidobacteriaceae</taxon>
        <taxon>Bifidobacterium</taxon>
    </lineage>
</organism>
<dbReference type="InterPro" id="IPR046357">
    <property type="entry name" value="PPIase_dom_sf"/>
</dbReference>
<dbReference type="GO" id="GO:0003755">
    <property type="term" value="F:peptidyl-prolyl cis-trans isomerase activity"/>
    <property type="evidence" value="ECO:0007669"/>
    <property type="project" value="UniProtKB-KW"/>
</dbReference>
<dbReference type="InterPro" id="IPR001179">
    <property type="entry name" value="PPIase_FKBP_dom"/>
</dbReference>
<dbReference type="EC" id="5.2.1.8" evidence="3 6"/>
<dbReference type="AlphaFoldDB" id="A0A2A2EHN5"/>
<reference evidence="9 10" key="1">
    <citation type="journal article" date="2017" name="ISME J.">
        <title>Unveiling bifidobacterial biogeography across the mammalian branch of the tree of life.</title>
        <authorList>
            <person name="Milani C."/>
            <person name="Mangifesta M."/>
            <person name="Mancabelli L."/>
            <person name="Lugli G.A."/>
            <person name="James K."/>
            <person name="Duranti S."/>
            <person name="Turroni F."/>
            <person name="Ferrario C."/>
            <person name="Ossiprandi M.C."/>
            <person name="van Sinderen D."/>
            <person name="Ventura M."/>
        </authorList>
    </citation>
    <scope>NUCLEOTIDE SEQUENCE [LARGE SCALE GENOMIC DNA]</scope>
    <source>
        <strain evidence="10">Ham19E</strain>
    </source>
</reference>
<keyword evidence="7" id="KW-0732">Signal</keyword>
<dbReference type="SUPFAM" id="SSF54534">
    <property type="entry name" value="FKBP-like"/>
    <property type="match status" value="1"/>
</dbReference>
<dbReference type="Gene3D" id="3.10.50.40">
    <property type="match status" value="1"/>
</dbReference>
<comment type="caution">
    <text evidence="9">The sequence shown here is derived from an EMBL/GenBank/DDBJ whole genome shotgun (WGS) entry which is preliminary data.</text>
</comment>
<feature type="signal peptide" evidence="7">
    <location>
        <begin position="1"/>
        <end position="24"/>
    </location>
</feature>
<sequence>MVAMQHTSLVTTITRAASAVGALALCVSIAACGSGSPDASSSGSATASANATVPKLEGVKASGTPGEKPKIEFKKGLKIENNSAAVLQEGNGEALKGGDRICAQLTQYSAKSGEEVATTWKDNVPDCSLVYNPDNGVTNIESATLEQIANTTLKGKKLNTTIGIGVNDGSGDDNTYMLIMTPVSQSKDYTKAEGEKVKDVPADLPKVTLDASGKPSIDMNGYKGSDKLVAQTLIKGDGPKIDENTYAAVVNYTGWLLNGKQFDSSWDRGQVFDAVLGNMIKGWQEGLVGQTVGSQVLLVVPPDLGYGDKDNGEIPANSTLVFVVDILAKY</sequence>
<feature type="domain" description="PPIase FKBP-type" evidence="8">
    <location>
        <begin position="245"/>
        <end position="330"/>
    </location>
</feature>
<proteinExistence type="inferred from homology"/>
<dbReference type="Pfam" id="PF00254">
    <property type="entry name" value="FKBP_C"/>
    <property type="match status" value="1"/>
</dbReference>
<evidence type="ECO:0000256" key="4">
    <source>
        <dbReference type="ARBA" id="ARBA00023110"/>
    </source>
</evidence>
<evidence type="ECO:0000256" key="3">
    <source>
        <dbReference type="ARBA" id="ARBA00013194"/>
    </source>
</evidence>
<evidence type="ECO:0000313" key="9">
    <source>
        <dbReference type="EMBL" id="PAU68573.1"/>
    </source>
</evidence>
<dbReference type="PANTHER" id="PTHR43811">
    <property type="entry name" value="FKBP-TYPE PEPTIDYL-PROLYL CIS-TRANS ISOMERASE FKPA"/>
    <property type="match status" value="1"/>
</dbReference>
<keyword evidence="5 6" id="KW-0413">Isomerase</keyword>
<name>A0A2A2EHN5_9BIFI</name>